<dbReference type="SMART" id="SM00388">
    <property type="entry name" value="HisKA"/>
    <property type="match status" value="1"/>
</dbReference>
<evidence type="ECO:0000256" key="3">
    <source>
        <dbReference type="ARBA" id="ARBA00022553"/>
    </source>
</evidence>
<organism evidence="7 8">
    <name type="scientific">Uliginosibacterium silvisoli</name>
    <dbReference type="NCBI Taxonomy" id="3114758"/>
    <lineage>
        <taxon>Bacteria</taxon>
        <taxon>Pseudomonadati</taxon>
        <taxon>Pseudomonadota</taxon>
        <taxon>Betaproteobacteria</taxon>
        <taxon>Rhodocyclales</taxon>
        <taxon>Zoogloeaceae</taxon>
        <taxon>Uliginosibacterium</taxon>
    </lineage>
</organism>
<dbReference type="CDD" id="cd00082">
    <property type="entry name" value="HisKA"/>
    <property type="match status" value="1"/>
</dbReference>
<name>A0ABU6K7U1_9RHOO</name>
<proteinExistence type="predicted"/>
<feature type="modified residue" description="4-aspartylphosphate" evidence="4">
    <location>
        <position position="74"/>
    </location>
</feature>
<dbReference type="SUPFAM" id="SSF55874">
    <property type="entry name" value="ATPase domain of HSP90 chaperone/DNA topoisomerase II/histidine kinase"/>
    <property type="match status" value="1"/>
</dbReference>
<dbReference type="Gene3D" id="3.30.565.10">
    <property type="entry name" value="Histidine kinase-like ATPase, C-terminal domain"/>
    <property type="match status" value="1"/>
</dbReference>
<dbReference type="Gene3D" id="1.10.287.130">
    <property type="match status" value="1"/>
</dbReference>
<accession>A0ABU6K7U1</accession>
<dbReference type="InterPro" id="IPR003594">
    <property type="entry name" value="HATPase_dom"/>
</dbReference>
<dbReference type="EC" id="2.7.13.3" evidence="2"/>
<dbReference type="PANTHER" id="PTHR43547:SF2">
    <property type="entry name" value="HYBRID SIGNAL TRANSDUCTION HISTIDINE KINASE C"/>
    <property type="match status" value="1"/>
</dbReference>
<evidence type="ECO:0000259" key="6">
    <source>
        <dbReference type="PROSITE" id="PS50110"/>
    </source>
</evidence>
<dbReference type="Proteomes" id="UP001331561">
    <property type="component" value="Unassembled WGS sequence"/>
</dbReference>
<dbReference type="SUPFAM" id="SSF52172">
    <property type="entry name" value="CheY-like"/>
    <property type="match status" value="2"/>
</dbReference>
<dbReference type="EMBL" id="JAYXHS010000004">
    <property type="protein sequence ID" value="MEC5387775.1"/>
    <property type="molecule type" value="Genomic_DNA"/>
</dbReference>
<dbReference type="InterPro" id="IPR003661">
    <property type="entry name" value="HisK_dim/P_dom"/>
</dbReference>
<comment type="catalytic activity">
    <reaction evidence="1">
        <text>ATP + protein L-histidine = ADP + protein N-phospho-L-histidine.</text>
        <dbReference type="EC" id="2.7.13.3"/>
    </reaction>
</comment>
<comment type="caution">
    <text evidence="7">The sequence shown here is derived from an EMBL/GenBank/DDBJ whole genome shotgun (WGS) entry which is preliminary data.</text>
</comment>
<evidence type="ECO:0000313" key="8">
    <source>
        <dbReference type="Proteomes" id="UP001331561"/>
    </source>
</evidence>
<dbReference type="Gene3D" id="3.40.50.2300">
    <property type="match status" value="2"/>
</dbReference>
<dbReference type="Pfam" id="PF02518">
    <property type="entry name" value="HATPase_c"/>
    <property type="match status" value="1"/>
</dbReference>
<evidence type="ECO:0000259" key="5">
    <source>
        <dbReference type="PROSITE" id="PS50109"/>
    </source>
</evidence>
<feature type="domain" description="Response regulatory" evidence="6">
    <location>
        <begin position="24"/>
        <end position="141"/>
    </location>
</feature>
<evidence type="ECO:0000256" key="4">
    <source>
        <dbReference type="PROSITE-ProRule" id="PRU00169"/>
    </source>
</evidence>
<dbReference type="InterPro" id="IPR005467">
    <property type="entry name" value="His_kinase_dom"/>
</dbReference>
<dbReference type="InterPro" id="IPR001789">
    <property type="entry name" value="Sig_transdc_resp-reg_receiver"/>
</dbReference>
<gene>
    <name evidence="7" type="ORF">VVD49_18735</name>
</gene>
<dbReference type="InterPro" id="IPR036890">
    <property type="entry name" value="HATPase_C_sf"/>
</dbReference>
<protein>
    <recommendedName>
        <fullName evidence="2">histidine kinase</fullName>
        <ecNumber evidence="2">2.7.13.3</ecNumber>
    </recommendedName>
</protein>
<dbReference type="SMART" id="SM00387">
    <property type="entry name" value="HATPase_c"/>
    <property type="match status" value="1"/>
</dbReference>
<dbReference type="Pfam" id="PF00072">
    <property type="entry name" value="Response_reg"/>
    <property type="match status" value="2"/>
</dbReference>
<keyword evidence="3 4" id="KW-0597">Phosphoprotein</keyword>
<sequence>MSTQTTHNATGKPQTFRQQVTQATFLVVDDFEPMRKITAGQLRQLGAERILEAANGAEALKLIRNGQVSVVLSDWNMPVMSGLDLLRALRADPALHALPFMMITVETERERVQEVIHSGVSEVLIKPYTAGNFAERLKRAMTRSYPALPTARLPATAPEQLADEQAELGVATPPTILVVDDTPDNLRLLAHIFKEEYRVKIAHNGEKALAICHSDTPPDLVLLDVMMPDMDGFEVAEKLRAHPASEHIPIIFVTALNDETSRLKGMTLGAVDFVSKPINPETLQLRVGNFMRYIALHRQLQSDYDTMLEVARLKGDVEQVIRHDLRAPLAGVIGLTQDLVAHSNLREDQNDQLRMIEEAVLQALNMINRSSELYKIETGRFQLRPQSVAVIEIARRLAEINQKTFATKTLGIHVVNADNVPEEQLTISGEPMFCYSVLENLLKNACEAAPERTPISITLRADTALSIVIENQGTVPTAMRGRFFEKFASSGKPGGTGLGTYSARMLTEAQGGQIAMETDDATNSTRVTVTLPLNTAT</sequence>
<keyword evidence="8" id="KW-1185">Reference proteome</keyword>
<dbReference type="RefSeq" id="WP_327600749.1">
    <property type="nucleotide sequence ID" value="NZ_JAYXHS010000004.1"/>
</dbReference>
<evidence type="ECO:0000256" key="2">
    <source>
        <dbReference type="ARBA" id="ARBA00012438"/>
    </source>
</evidence>
<evidence type="ECO:0000313" key="7">
    <source>
        <dbReference type="EMBL" id="MEC5387775.1"/>
    </source>
</evidence>
<evidence type="ECO:0000256" key="1">
    <source>
        <dbReference type="ARBA" id="ARBA00000085"/>
    </source>
</evidence>
<dbReference type="PROSITE" id="PS50109">
    <property type="entry name" value="HIS_KIN"/>
    <property type="match status" value="1"/>
</dbReference>
<dbReference type="Pfam" id="PF00512">
    <property type="entry name" value="HisKA"/>
    <property type="match status" value="1"/>
</dbReference>
<dbReference type="PANTHER" id="PTHR43547">
    <property type="entry name" value="TWO-COMPONENT HISTIDINE KINASE"/>
    <property type="match status" value="1"/>
</dbReference>
<feature type="domain" description="Histidine kinase" evidence="5">
    <location>
        <begin position="320"/>
        <end position="535"/>
    </location>
</feature>
<feature type="modified residue" description="4-aspartylphosphate" evidence="4">
    <location>
        <position position="224"/>
    </location>
</feature>
<dbReference type="InterPro" id="IPR036097">
    <property type="entry name" value="HisK_dim/P_sf"/>
</dbReference>
<dbReference type="SUPFAM" id="SSF47384">
    <property type="entry name" value="Homodimeric domain of signal transducing histidine kinase"/>
    <property type="match status" value="1"/>
</dbReference>
<dbReference type="InterPro" id="IPR011006">
    <property type="entry name" value="CheY-like_superfamily"/>
</dbReference>
<dbReference type="PROSITE" id="PS50110">
    <property type="entry name" value="RESPONSE_REGULATORY"/>
    <property type="match status" value="2"/>
</dbReference>
<dbReference type="SMART" id="SM00448">
    <property type="entry name" value="REC"/>
    <property type="match status" value="2"/>
</dbReference>
<feature type="domain" description="Response regulatory" evidence="6">
    <location>
        <begin position="175"/>
        <end position="291"/>
    </location>
</feature>
<reference evidence="7 8" key="1">
    <citation type="submission" date="2024-01" db="EMBL/GenBank/DDBJ databases">
        <title>Uliginosibacterium soil sp. nov.</title>
        <authorList>
            <person name="Lv Y."/>
        </authorList>
    </citation>
    <scope>NUCLEOTIDE SEQUENCE [LARGE SCALE GENOMIC DNA]</scope>
    <source>
        <strain evidence="7 8">H3</strain>
    </source>
</reference>